<keyword evidence="3" id="KW-0808">Transferase</keyword>
<dbReference type="Pfam" id="PF00202">
    <property type="entry name" value="Aminotran_3"/>
    <property type="match status" value="1"/>
</dbReference>
<keyword evidence="2" id="KW-0032">Aminotransferase</keyword>
<keyword evidence="4" id="KW-0663">Pyridoxal phosphate</keyword>
<dbReference type="Gene3D" id="3.40.640.10">
    <property type="entry name" value="Type I PLP-dependent aspartate aminotransferase-like (Major domain)"/>
    <property type="match status" value="2"/>
</dbReference>
<comment type="caution">
    <text evidence="5">The sequence shown here is derived from an EMBL/GenBank/DDBJ whole genome shotgun (WGS) entry which is preliminary data.</text>
</comment>
<gene>
    <name evidence="5" type="ORF">Q767_10540</name>
</gene>
<comment type="cofactor">
    <cofactor evidence="1">
        <name>pyridoxal 5'-phosphate</name>
        <dbReference type="ChEBI" id="CHEBI:597326"/>
    </cofactor>
</comment>
<dbReference type="RefSeq" id="WP_035630557.1">
    <property type="nucleotide sequence ID" value="NZ_AVCS01000013.1"/>
</dbReference>
<dbReference type="GO" id="GO:0030170">
    <property type="term" value="F:pyridoxal phosphate binding"/>
    <property type="evidence" value="ECO:0007669"/>
    <property type="project" value="InterPro"/>
</dbReference>
<protein>
    <recommendedName>
        <fullName evidence="7">Quinate/shikimate 5-dehydrogenase/glutamyl-tRNA reductase domain-containing protein</fullName>
    </recommendedName>
</protein>
<reference evidence="5 6" key="2">
    <citation type="journal article" date="2015" name="Stand. Genomic Sci.">
        <title>High quality draft genomic sequence of Flavobacterium enshiense DK69(T) and comparison among Flavobacterium genomes.</title>
        <authorList>
            <person name="Zeng Z."/>
            <person name="Chen C."/>
            <person name="Du H."/>
            <person name="Wang G."/>
            <person name="Li M."/>
        </authorList>
    </citation>
    <scope>NUCLEOTIDE SEQUENCE [LARGE SCALE GENOMIC DNA]</scope>
    <source>
        <strain evidence="5 6">DK69</strain>
    </source>
</reference>
<evidence type="ECO:0000256" key="3">
    <source>
        <dbReference type="ARBA" id="ARBA00022679"/>
    </source>
</evidence>
<keyword evidence="6" id="KW-1185">Reference proteome</keyword>
<dbReference type="STRING" id="1107311.Q767_10540"/>
<evidence type="ECO:0008006" key="7">
    <source>
        <dbReference type="Google" id="ProtNLM"/>
    </source>
</evidence>
<dbReference type="AlphaFoldDB" id="A0A0A2MW77"/>
<dbReference type="GO" id="GO:0008483">
    <property type="term" value="F:transaminase activity"/>
    <property type="evidence" value="ECO:0007669"/>
    <property type="project" value="UniProtKB-KW"/>
</dbReference>
<dbReference type="SUPFAM" id="SSF53383">
    <property type="entry name" value="PLP-dependent transferases"/>
    <property type="match status" value="1"/>
</dbReference>
<dbReference type="Gene3D" id="3.40.50.720">
    <property type="entry name" value="NAD(P)-binding Rossmann-like Domain"/>
    <property type="match status" value="1"/>
</dbReference>
<evidence type="ECO:0000256" key="4">
    <source>
        <dbReference type="ARBA" id="ARBA00022898"/>
    </source>
</evidence>
<organism evidence="5 6">
    <name type="scientific">Flavobacterium enshiense DK69</name>
    <dbReference type="NCBI Taxonomy" id="1107311"/>
    <lineage>
        <taxon>Bacteria</taxon>
        <taxon>Pseudomonadati</taxon>
        <taxon>Bacteroidota</taxon>
        <taxon>Flavobacteriia</taxon>
        <taxon>Flavobacteriales</taxon>
        <taxon>Flavobacteriaceae</taxon>
        <taxon>Flavobacterium</taxon>
    </lineage>
</organism>
<dbReference type="GO" id="GO:0042802">
    <property type="term" value="F:identical protein binding"/>
    <property type="evidence" value="ECO:0007669"/>
    <property type="project" value="TreeGrafter"/>
</dbReference>
<accession>A0A0A2MW77</accession>
<dbReference type="InterPro" id="IPR015424">
    <property type="entry name" value="PyrdxlP-dep_Trfase"/>
</dbReference>
<evidence type="ECO:0000256" key="1">
    <source>
        <dbReference type="ARBA" id="ARBA00001933"/>
    </source>
</evidence>
<dbReference type="eggNOG" id="COG4992">
    <property type="taxonomic scope" value="Bacteria"/>
</dbReference>
<evidence type="ECO:0000313" key="5">
    <source>
        <dbReference type="EMBL" id="KGO95653.1"/>
    </source>
</evidence>
<sequence length="974" mass="110145">MSLNKVLQISCLWNVMDDSNLLNQKKKWGMDNFVSEYYKKYSKPLLSELLELLKLDKVYYKAEGDFMHYKNNGKESKILDLVGGYGSLLLGHNNEELIDYLIQLHKNKIPVHAQASIRSGSAILSKKLSDIIYEKSGKTYVTTFANSGAEAVEAAIKHSYLSYRTKVKGCYNSLENAFLNIENYIVKYEKDFNFTFNDKIYTNFQKFKRDIFEINNNVVSLNKIKILASQKSFHGKTVTALSITSNPIFREPFLSEDQYQTIFFNWNEQEIENYIHQNEYFFILPDINSKGRIIIKKIKLNCITGIIIEPILGEGGIHIVPFEFLRFLRKQATISDIPLIFDEIQCGFYRTGDFLASFKANVFADYYVIGKSLGGGISKISAFIVDSEKYFSEFGITHTSTFAEDDISTLVSIKAIEIAELHKKEIAEKGSYILGRLLDIKNKYRDIISDIRGSGLMIGISFKDFSLSLCSGLQLLYRTNYLGYVIAGFLLNKKNIRVSVTLSDPATVRIHPSLFISKKSINDFLDAIDELCYILHCSDLYSLIDFMLDEDKQNLRPVQNYGQNDIIVENADNIKSQVGFLVHFINSNSIRESMPSLEILDDESLEKIMRMIMPIAQPVLLGRNCVMNAKREKVLISFIGLPFTSKMVRDDLSFSRYSISQYRNLCNKAIKYLKSNNIRTIGLGQFTSIIMQNGKAVNDSKVVITSGNSFTVHTSLMAIKSEIQKRKYDQIKTAIIGAGGNIATVISSGLMDCSDSIILLGSSENSENKIKEHAGCLLKQILKKMLFNNAPKSTLEKTFFTSNLFTAVKNNQELLDSDFLWDMYLGEFSANLPIKITWDLSHLAEYNVVVVATNQGTPFLESKHFKSGTLICDISVPSNCTKELLEDKNIKVIHGGIVALPNEEKLHLRGLPLQKGQAFACMSETLLMGFEQSKKSYSFGELLTSQVNEIGKIGEKHGFFSECQSDSIKMDHSI</sequence>
<dbReference type="PATRIC" id="fig|1107311.5.peg.632"/>
<dbReference type="Gene3D" id="3.90.1150.10">
    <property type="entry name" value="Aspartate Aminotransferase, domain 1"/>
    <property type="match status" value="2"/>
</dbReference>
<dbReference type="InterPro" id="IPR015422">
    <property type="entry name" value="PyrdxlP-dep_Trfase_small"/>
</dbReference>
<name>A0A0A2MW77_9FLAO</name>
<dbReference type="OrthoDB" id="9801052at2"/>
<dbReference type="EMBL" id="JRLZ01000009">
    <property type="protein sequence ID" value="KGO95653.1"/>
    <property type="molecule type" value="Genomic_DNA"/>
</dbReference>
<dbReference type="Proteomes" id="UP000030149">
    <property type="component" value="Unassembled WGS sequence"/>
</dbReference>
<dbReference type="InterPro" id="IPR005814">
    <property type="entry name" value="Aminotrans_3"/>
</dbReference>
<dbReference type="PANTHER" id="PTHR11986">
    <property type="entry name" value="AMINOTRANSFERASE CLASS III"/>
    <property type="match status" value="1"/>
</dbReference>
<dbReference type="PANTHER" id="PTHR11986:SF79">
    <property type="entry name" value="ACETYLORNITHINE AMINOTRANSFERASE, MITOCHONDRIAL"/>
    <property type="match status" value="1"/>
</dbReference>
<dbReference type="InterPro" id="IPR015421">
    <property type="entry name" value="PyrdxlP-dep_Trfase_major"/>
</dbReference>
<proteinExistence type="predicted"/>
<evidence type="ECO:0000313" key="6">
    <source>
        <dbReference type="Proteomes" id="UP000030149"/>
    </source>
</evidence>
<dbReference type="InterPro" id="IPR050103">
    <property type="entry name" value="Class-III_PLP-dep_AT"/>
</dbReference>
<reference evidence="6" key="1">
    <citation type="submission" date="2013-09" db="EMBL/GenBank/DDBJ databases">
        <authorList>
            <person name="Zeng Z."/>
            <person name="Chen C."/>
        </authorList>
    </citation>
    <scope>NUCLEOTIDE SEQUENCE [LARGE SCALE GENOMIC DNA]</scope>
    <source>
        <strain evidence="6">DK69</strain>
    </source>
</reference>
<evidence type="ECO:0000256" key="2">
    <source>
        <dbReference type="ARBA" id="ARBA00022576"/>
    </source>
</evidence>
<dbReference type="eggNOG" id="COG5322">
    <property type="taxonomic scope" value="Bacteria"/>
</dbReference>